<gene>
    <name evidence="2" type="ORF">RBJ30_18115</name>
</gene>
<evidence type="ECO:0000313" key="3">
    <source>
        <dbReference type="Proteomes" id="UP001236270"/>
    </source>
</evidence>
<dbReference type="InterPro" id="IPR009956">
    <property type="entry name" value="Post-segregation_anti-tox_CcdA"/>
</dbReference>
<proteinExistence type="predicted"/>
<dbReference type="EMBL" id="JAVDNV010000014">
    <property type="protein sequence ID" value="MDQ2311000.1"/>
    <property type="molecule type" value="Genomic_DNA"/>
</dbReference>
<dbReference type="GeneID" id="61382843"/>
<organism evidence="2 3">
    <name type="scientific">Pluralibacter gergoviae</name>
    <name type="common">Enterobacter gergoviae</name>
    <dbReference type="NCBI Taxonomy" id="61647"/>
    <lineage>
        <taxon>Bacteria</taxon>
        <taxon>Pseudomonadati</taxon>
        <taxon>Pseudomonadota</taxon>
        <taxon>Gammaproteobacteria</taxon>
        <taxon>Enterobacterales</taxon>
        <taxon>Enterobacteriaceae</taxon>
        <taxon>Pluralibacter</taxon>
    </lineage>
</organism>
<protein>
    <submittedName>
        <fullName evidence="2">Type II toxin-antitoxin system CcdA family antitoxin</fullName>
    </submittedName>
</protein>
<keyword evidence="1" id="KW-1277">Toxin-antitoxin system</keyword>
<accession>A0AAW8HQP7</accession>
<evidence type="ECO:0000313" key="2">
    <source>
        <dbReference type="EMBL" id="MDQ2311000.1"/>
    </source>
</evidence>
<evidence type="ECO:0000256" key="1">
    <source>
        <dbReference type="ARBA" id="ARBA00022649"/>
    </source>
</evidence>
<dbReference type="AlphaFoldDB" id="A0AAW8HQP7"/>
<name>A0AAW8HQP7_PLUGE</name>
<dbReference type="Proteomes" id="UP001236270">
    <property type="component" value="Unassembled WGS sequence"/>
</dbReference>
<reference evidence="2" key="1">
    <citation type="submission" date="2023-08" db="EMBL/GenBank/DDBJ databases">
        <title>WGS of pathogenic bacterial species, Los Angeles County Public Health Laboratories.</title>
        <authorList>
            <person name="Garrigues J.M."/>
            <person name="Green N.M."/>
        </authorList>
    </citation>
    <scope>NUCLEOTIDE SEQUENCE</scope>
    <source>
        <strain evidence="2">LACPHL-BACT-2023-00068</strain>
    </source>
</reference>
<sequence length="78" mass="8704">MSIKQRTTQSVTMTIDRNLLARAREAGINLSAVLAAALSAEVSQYETKKWQVENSAAIEALNQFHDEHGGFSDDYRTF</sequence>
<dbReference type="RefSeq" id="WP_048254027.1">
    <property type="nucleotide sequence ID" value="NZ_CBCSIS010000011.1"/>
</dbReference>
<comment type="caution">
    <text evidence="2">The sequence shown here is derived from an EMBL/GenBank/DDBJ whole genome shotgun (WGS) entry which is preliminary data.</text>
</comment>
<dbReference type="Pfam" id="PF07362">
    <property type="entry name" value="CcdA"/>
    <property type="match status" value="1"/>
</dbReference>